<dbReference type="InterPro" id="IPR039564">
    <property type="entry name" value="Peptidase_C39-like"/>
</dbReference>
<evidence type="ECO:0000256" key="1">
    <source>
        <dbReference type="SAM" id="MobiDB-lite"/>
    </source>
</evidence>
<dbReference type="EMBL" id="JAAIYO010000014">
    <property type="protein sequence ID" value="MBE4752821.1"/>
    <property type="molecule type" value="Genomic_DNA"/>
</dbReference>
<evidence type="ECO:0000259" key="3">
    <source>
        <dbReference type="Pfam" id="PF13529"/>
    </source>
</evidence>
<dbReference type="InterPro" id="IPR002477">
    <property type="entry name" value="Peptidoglycan-bd-like"/>
</dbReference>
<protein>
    <recommendedName>
        <fullName evidence="6">Peptidoglycan binding-like domain-containing protein</fullName>
    </recommendedName>
</protein>
<reference evidence="4 5" key="1">
    <citation type="submission" date="2020-02" db="EMBL/GenBank/DDBJ databases">
        <authorList>
            <person name="Babadi Z.K."/>
            <person name="Risdian C."/>
            <person name="Ebrahimipour G.H."/>
            <person name="Wink J."/>
        </authorList>
    </citation>
    <scope>NUCLEOTIDE SEQUENCE [LARGE SCALE GENOMIC DNA]</scope>
    <source>
        <strain evidence="4 5">ZKHCc1 1396</strain>
    </source>
</reference>
<feature type="domain" description="Peptidase C39-like" evidence="3">
    <location>
        <begin position="180"/>
        <end position="332"/>
    </location>
</feature>
<dbReference type="InterPro" id="IPR036365">
    <property type="entry name" value="PGBD-like_sf"/>
</dbReference>
<proteinExistence type="predicted"/>
<name>A0ABR9PY18_9BACT</name>
<organism evidence="4 5">
    <name type="scientific">Corallococcus soli</name>
    <dbReference type="NCBI Taxonomy" id="2710757"/>
    <lineage>
        <taxon>Bacteria</taxon>
        <taxon>Pseudomonadati</taxon>
        <taxon>Myxococcota</taxon>
        <taxon>Myxococcia</taxon>
        <taxon>Myxococcales</taxon>
        <taxon>Cystobacterineae</taxon>
        <taxon>Myxococcaceae</taxon>
        <taxon>Corallococcus</taxon>
    </lineage>
</organism>
<evidence type="ECO:0000313" key="4">
    <source>
        <dbReference type="EMBL" id="MBE4752821.1"/>
    </source>
</evidence>
<feature type="compositionally biased region" description="Basic and acidic residues" evidence="1">
    <location>
        <begin position="22"/>
        <end position="35"/>
    </location>
</feature>
<evidence type="ECO:0000313" key="5">
    <source>
        <dbReference type="Proteomes" id="UP001516472"/>
    </source>
</evidence>
<dbReference type="SUPFAM" id="SSF47090">
    <property type="entry name" value="PGBD-like"/>
    <property type="match status" value="1"/>
</dbReference>
<dbReference type="Proteomes" id="UP001516472">
    <property type="component" value="Unassembled WGS sequence"/>
</dbReference>
<evidence type="ECO:0008006" key="6">
    <source>
        <dbReference type="Google" id="ProtNLM"/>
    </source>
</evidence>
<feature type="compositionally biased region" description="Polar residues" evidence="1">
    <location>
        <begin position="1"/>
        <end position="17"/>
    </location>
</feature>
<gene>
    <name evidence="4" type="ORF">G4177_32165</name>
</gene>
<sequence>MRVDGPSSSTQTISSGDTGRAQAREVSESNVVREEEAPDAQGPDSTSSFEDAPAAHRERLLPPPPPPPPEPPPEEARPVPQKNLKRGDTGEDVKQLQDSLVELGYLTPEQVATGPGLFGPRTEAALEGFQRDNGITARGHYEATTRDALSKSLARSAQPGGKKQGPAMSAEAAFITQFTSQYNPHGPRGSTNCGPASLAMSLAYTGHMPPGLTKEQQVDHARALMSPRRASEFTTATASDGTRVSLLDRDHELTGGTMVSDGIQNAGLTSRYGQGWDTLDQQLAAGNPVIANGATNAAWRSQFPERMGSGDIGHLNAILAKTADGKYLVADPLHTGGPVAMTRNQLSVFFSPTGGQPSFNALHGASRGAGAARPDGANAGASAGAAAARLLEQAAASLPPFDPGPYTPPTGVGVANVATPSASGADVAARATQDAKALAGTLQNSLEQGALQFEQLIASNPDPAYQEAFVRAAEPSLAKMGQLFAGVSPETDRQLHPRPPLRHPDLARDRPLLDKLAKEETAIEQKTYLGLARAAERLGEPTAGLVGRYFTRDTPPGFANLSLSHAIRTAVNSGIGARLAFDMERELGRSAVQPPGFKGPTRDMDAQAIHKTLWRAIDGLRTRFTAVADKAEEHQKQLTGLLSGPAKVLTPEQQQAFTATFLNDPERKKDLADFEQLSKLLASAAPDGAPSGADGPEVVALARELPRMAATQSGAEYLASQLAAQGENHPTFLDTVGKLKDLKDFDEKLALALVKSAGSGAILAAGLKSKGGAEAIFNGLARNAHLFGMDPGDMRQYVKLLRGIGPDSTHAQVQGITQSLRDLLRDQETGLPGNPESPRSQALRGLGVLVTATAAVGDASGWNQADFAAKIKIVGDGLSVGGDGGALILDVLGKSAPLLSKVLGKASGAGTLLGAVGDGIQSFQAVKEGKYWKASASGAQSLGALLMAGGSLVRWLPGAQLIGAALFLGGLAVKYLDPDKYATRGAQVRLLTESGMDGKLAQNLIDLGPDLLDKRLRQQARMSPEQVQRFIADHPELAREPLQFDSLSQGANAMGMKGADYQTFLERLAKAHGVDVGTLATEVHFRFYGHPPSSGASQGQPSPDEAFRQWVEARTPEVAAWAKQHRKP</sequence>
<dbReference type="Pfam" id="PF13529">
    <property type="entry name" value="Peptidase_C39_2"/>
    <property type="match status" value="1"/>
</dbReference>
<feature type="region of interest" description="Disordered" evidence="1">
    <location>
        <begin position="488"/>
        <end position="507"/>
    </location>
</feature>
<feature type="compositionally biased region" description="Pro residues" evidence="1">
    <location>
        <begin position="61"/>
        <end position="71"/>
    </location>
</feature>
<comment type="caution">
    <text evidence="4">The sequence shown here is derived from an EMBL/GenBank/DDBJ whole genome shotgun (WGS) entry which is preliminary data.</text>
</comment>
<accession>A0ABR9PY18</accession>
<dbReference type="Pfam" id="PF01471">
    <property type="entry name" value="PG_binding_1"/>
    <property type="match status" value="1"/>
</dbReference>
<feature type="domain" description="Peptidoglycan binding-like" evidence="2">
    <location>
        <begin position="89"/>
        <end position="149"/>
    </location>
</feature>
<dbReference type="Gene3D" id="1.10.101.10">
    <property type="entry name" value="PGBD-like superfamily/PGBD"/>
    <property type="match status" value="1"/>
</dbReference>
<dbReference type="InterPro" id="IPR036366">
    <property type="entry name" value="PGBDSf"/>
</dbReference>
<feature type="region of interest" description="Disordered" evidence="1">
    <location>
        <begin position="1"/>
        <end position="93"/>
    </location>
</feature>
<evidence type="ECO:0000259" key="2">
    <source>
        <dbReference type="Pfam" id="PF01471"/>
    </source>
</evidence>
<keyword evidence="5" id="KW-1185">Reference proteome</keyword>
<feature type="region of interest" description="Disordered" evidence="1">
    <location>
        <begin position="1091"/>
        <end position="1111"/>
    </location>
</feature>
<feature type="compositionally biased region" description="Low complexity" evidence="1">
    <location>
        <begin position="1091"/>
        <end position="1103"/>
    </location>
</feature>
<dbReference type="RefSeq" id="WP_193429997.1">
    <property type="nucleotide sequence ID" value="NZ_JAAIYO010000014.1"/>
</dbReference>